<accession>A0AAU7LU15</accession>
<keyword evidence="2" id="KW-1133">Transmembrane helix</keyword>
<feature type="transmembrane region" description="Helical" evidence="2">
    <location>
        <begin position="58"/>
        <end position="79"/>
    </location>
</feature>
<reference evidence="3" key="1">
    <citation type="submission" date="2024-05" db="EMBL/GenBank/DDBJ databases">
        <authorList>
            <person name="Bunk B."/>
            <person name="Swiderski J."/>
            <person name="Sproer C."/>
            <person name="Thiel V."/>
        </authorList>
    </citation>
    <scope>NUCLEOTIDE SEQUENCE</scope>
    <source>
        <strain evidence="3">DSM 17735</strain>
    </source>
</reference>
<dbReference type="AlphaFoldDB" id="A0AAU7LU15"/>
<gene>
    <name evidence="3" type="ORF">ABLV49_04570</name>
</gene>
<organism evidence="3">
    <name type="scientific">Polaromonas hydrogenivorans</name>
    <dbReference type="NCBI Taxonomy" id="335476"/>
    <lineage>
        <taxon>Bacteria</taxon>
        <taxon>Pseudomonadati</taxon>
        <taxon>Pseudomonadota</taxon>
        <taxon>Betaproteobacteria</taxon>
        <taxon>Burkholderiales</taxon>
        <taxon>Comamonadaceae</taxon>
        <taxon>Polaromonas</taxon>
    </lineage>
</organism>
<sequence>MASLTGKSGKCSNFGNCSLADARTTVEVPNGMDFVCTECGKSLLLTDPGPQGAGNSRALAVGALLLVLLLAAGGIGWSLMSGKKAPAPEPASPVAVEQPQTPPKAEPAAQPPVTGNCSEADERVGLCRRPAQ</sequence>
<name>A0AAU7LU15_9BURK</name>
<evidence type="ECO:0000313" key="3">
    <source>
        <dbReference type="EMBL" id="XBP71086.1"/>
    </source>
</evidence>
<proteinExistence type="predicted"/>
<feature type="region of interest" description="Disordered" evidence="1">
    <location>
        <begin position="81"/>
        <end position="132"/>
    </location>
</feature>
<protein>
    <submittedName>
        <fullName evidence="3">Uncharacterized protein</fullName>
    </submittedName>
</protein>
<evidence type="ECO:0000256" key="1">
    <source>
        <dbReference type="SAM" id="MobiDB-lite"/>
    </source>
</evidence>
<keyword evidence="2" id="KW-0472">Membrane</keyword>
<evidence type="ECO:0000256" key="2">
    <source>
        <dbReference type="SAM" id="Phobius"/>
    </source>
</evidence>
<dbReference type="RefSeq" id="WP_349280403.1">
    <property type="nucleotide sequence ID" value="NZ_CBCSCU010000010.1"/>
</dbReference>
<dbReference type="EMBL" id="CP157675">
    <property type="protein sequence ID" value="XBP71086.1"/>
    <property type="molecule type" value="Genomic_DNA"/>
</dbReference>
<keyword evidence="2" id="KW-0812">Transmembrane</keyword>